<evidence type="ECO:0000313" key="1">
    <source>
        <dbReference type="EMBL" id="MBM0636273.1"/>
    </source>
</evidence>
<organism evidence="1 2">
    <name type="scientific">Paenibacillus polymyxa</name>
    <name type="common">Bacillus polymyxa</name>
    <dbReference type="NCBI Taxonomy" id="1406"/>
    <lineage>
        <taxon>Bacteria</taxon>
        <taxon>Bacillati</taxon>
        <taxon>Bacillota</taxon>
        <taxon>Bacilli</taxon>
        <taxon>Bacillales</taxon>
        <taxon>Paenibacillaceae</taxon>
        <taxon>Paenibacillus</taxon>
    </lineage>
</organism>
<protein>
    <submittedName>
        <fullName evidence="1">Uncharacterized protein</fullName>
    </submittedName>
</protein>
<name>A0A8I1IZX9_PAEPO</name>
<dbReference type="Proteomes" id="UP000650605">
    <property type="component" value="Unassembled WGS sequence"/>
</dbReference>
<dbReference type="RefSeq" id="WP_203055994.1">
    <property type="nucleotide sequence ID" value="NZ_JAWPHF010000016.1"/>
</dbReference>
<gene>
    <name evidence="1" type="ORF">JDW19_24515</name>
</gene>
<dbReference type="AlphaFoldDB" id="A0A8I1IZX9"/>
<evidence type="ECO:0000313" key="2">
    <source>
        <dbReference type="Proteomes" id="UP000650605"/>
    </source>
</evidence>
<proteinExistence type="predicted"/>
<comment type="caution">
    <text evidence="1">The sequence shown here is derived from an EMBL/GenBank/DDBJ whole genome shotgun (WGS) entry which is preliminary data.</text>
</comment>
<dbReference type="EMBL" id="JAEHFQ010000021">
    <property type="protein sequence ID" value="MBM0636273.1"/>
    <property type="molecule type" value="Genomic_DNA"/>
</dbReference>
<sequence length="98" mass="11060">MNVVPLCFRTYLLHKKQIIRLWRPVTGTNRHALVTSAFDANEGSGARLPGAFPPQVNWTALSLGFPLDRPLWQMPLCSVLLLFAAFTRKYQSVSMESL</sequence>
<accession>A0A8I1IZX9</accession>
<reference evidence="1" key="1">
    <citation type="submission" date="2020-12" db="EMBL/GenBank/DDBJ databases">
        <title>Paenibacillus polymyxa LMG 27872: a double-edged sword.</title>
        <authorList>
            <person name="Langendries S."/>
            <person name="Garcia Mendez S."/>
            <person name="Beirinckx S."/>
            <person name="Viaene T."/>
            <person name="Baeyen S."/>
            <person name="Goeminne G."/>
            <person name="Willems A."/>
            <person name="Debode J."/>
            <person name="Goormachtig S."/>
        </authorList>
    </citation>
    <scope>NUCLEOTIDE SEQUENCE</scope>
    <source>
        <strain evidence="1">LMG 27872</strain>
    </source>
</reference>